<gene>
    <name evidence="2" type="ORF">HID58_063611</name>
</gene>
<dbReference type="EMBL" id="JAGKQM010000014">
    <property type="protein sequence ID" value="KAH0887515.1"/>
    <property type="molecule type" value="Genomic_DNA"/>
</dbReference>
<protein>
    <submittedName>
        <fullName evidence="2">Uncharacterized protein</fullName>
    </submittedName>
</protein>
<keyword evidence="1" id="KW-1133">Transmembrane helix</keyword>
<comment type="caution">
    <text evidence="2">The sequence shown here is derived from an EMBL/GenBank/DDBJ whole genome shotgun (WGS) entry which is preliminary data.</text>
</comment>
<feature type="transmembrane region" description="Helical" evidence="1">
    <location>
        <begin position="21"/>
        <end position="43"/>
    </location>
</feature>
<sequence>KRFVCRQLSYNITSKFVFPKLSSWVIEFATALFLLGKIIGFTFSPNGVICVLTKKRFNNSSGIKISKYLLLCFTFSPKIKKKLCSSYRN</sequence>
<accession>A0ABQ8A620</accession>
<name>A0ABQ8A620_BRANA</name>
<reference evidence="2 3" key="1">
    <citation type="submission" date="2021-05" db="EMBL/GenBank/DDBJ databases">
        <title>Genome Assembly of Synthetic Allotetraploid Brassica napus Reveals Homoeologous Exchanges between Subgenomes.</title>
        <authorList>
            <person name="Davis J.T."/>
        </authorList>
    </citation>
    <scope>NUCLEOTIDE SEQUENCE [LARGE SCALE GENOMIC DNA]</scope>
    <source>
        <strain evidence="3">cv. Da-Ae</strain>
        <tissue evidence="2">Seedling</tissue>
    </source>
</reference>
<evidence type="ECO:0000313" key="3">
    <source>
        <dbReference type="Proteomes" id="UP000824890"/>
    </source>
</evidence>
<organism evidence="2 3">
    <name type="scientific">Brassica napus</name>
    <name type="common">Rape</name>
    <dbReference type="NCBI Taxonomy" id="3708"/>
    <lineage>
        <taxon>Eukaryota</taxon>
        <taxon>Viridiplantae</taxon>
        <taxon>Streptophyta</taxon>
        <taxon>Embryophyta</taxon>
        <taxon>Tracheophyta</taxon>
        <taxon>Spermatophyta</taxon>
        <taxon>Magnoliopsida</taxon>
        <taxon>eudicotyledons</taxon>
        <taxon>Gunneridae</taxon>
        <taxon>Pentapetalae</taxon>
        <taxon>rosids</taxon>
        <taxon>malvids</taxon>
        <taxon>Brassicales</taxon>
        <taxon>Brassicaceae</taxon>
        <taxon>Brassiceae</taxon>
        <taxon>Brassica</taxon>
    </lineage>
</organism>
<evidence type="ECO:0000313" key="2">
    <source>
        <dbReference type="EMBL" id="KAH0887515.1"/>
    </source>
</evidence>
<dbReference type="Proteomes" id="UP000824890">
    <property type="component" value="Unassembled WGS sequence"/>
</dbReference>
<keyword evidence="1" id="KW-0812">Transmembrane</keyword>
<evidence type="ECO:0000256" key="1">
    <source>
        <dbReference type="SAM" id="Phobius"/>
    </source>
</evidence>
<keyword evidence="3" id="KW-1185">Reference proteome</keyword>
<keyword evidence="1" id="KW-0472">Membrane</keyword>
<proteinExistence type="predicted"/>
<feature type="non-terminal residue" evidence="2">
    <location>
        <position position="1"/>
    </location>
</feature>